<dbReference type="AlphaFoldDB" id="A0A1E2UUC7"/>
<evidence type="ECO:0000313" key="1">
    <source>
        <dbReference type="EMBL" id="ODB98034.1"/>
    </source>
</evidence>
<reference evidence="1 2" key="1">
    <citation type="submission" date="2016-03" db="EMBL/GenBank/DDBJ databases">
        <title>Chemosynthetic sulphur-oxidizing symbionts of marine invertebrate animals are capable of nitrogen fixation.</title>
        <authorList>
            <person name="Petersen J.M."/>
            <person name="Kemper A."/>
            <person name="Gruber-Vodicka H."/>
            <person name="Cardini U."/>
            <person name="Geest Mvander."/>
            <person name="Kleiner M."/>
            <person name="Bulgheresi S."/>
            <person name="Fussmann M."/>
            <person name="Herbold C."/>
            <person name="Seah B.K.B."/>
            <person name="Antony C.Paul."/>
            <person name="Liu D."/>
            <person name="Belitz A."/>
            <person name="Weber M."/>
        </authorList>
    </citation>
    <scope>NUCLEOTIDE SEQUENCE [LARGE SCALE GENOMIC DNA]</scope>
    <source>
        <strain evidence="1">G_D</strain>
    </source>
</reference>
<accession>A0A1E2UUC7</accession>
<comment type="caution">
    <text evidence="1">The sequence shown here is derived from an EMBL/GenBank/DDBJ whole genome shotgun (WGS) entry which is preliminary data.</text>
</comment>
<protein>
    <submittedName>
        <fullName evidence="1">Uncharacterized protein</fullName>
    </submittedName>
</protein>
<keyword evidence="2" id="KW-1185">Reference proteome</keyword>
<dbReference type="STRING" id="1818881.A3196_15470"/>
<dbReference type="EMBL" id="LVJZ01000003">
    <property type="protein sequence ID" value="ODB98034.1"/>
    <property type="molecule type" value="Genomic_DNA"/>
</dbReference>
<name>A0A1E2UUC7_9GAMM</name>
<organism evidence="1 2">
    <name type="scientific">Candidatus Thiodiazotropha endoloripes</name>
    <dbReference type="NCBI Taxonomy" id="1818881"/>
    <lineage>
        <taxon>Bacteria</taxon>
        <taxon>Pseudomonadati</taxon>
        <taxon>Pseudomonadota</taxon>
        <taxon>Gammaproteobacteria</taxon>
        <taxon>Chromatiales</taxon>
        <taxon>Sedimenticolaceae</taxon>
        <taxon>Candidatus Thiodiazotropha</taxon>
    </lineage>
</organism>
<sequence length="344" mass="38660">MIVKKLFNLKKWLTIEEAAKHLSILFSEDVSEADVLRLGLDGHLTLSVNFVNHALGRIGHVVPIKQAKMYITTSPTNKSLPEIIKKDVLSSDIDDLPDDIRIGLDNKELVLTSMGNAISEHEVIEYTDKIATLTGIWDLPMLGSEILDIEHTYQQLTGGPAVTLTCLDGAFVKSSDGRIANIQETFDDNEFQTGSMAQLEKIKEHIAENNITPEKANSMLEKHKKDREVYLEKKKAENQKDQYYPAGKLPDDSILVVRTRVLRDFEQTLSNNYNSNQKELKPNERNSLLTIIAALCHYSKIDLDTRGVAVRISKLTDEIGAPVSDDTVRRVLEKIPDALETRLK</sequence>
<dbReference type="Proteomes" id="UP000094849">
    <property type="component" value="Unassembled WGS sequence"/>
</dbReference>
<gene>
    <name evidence="1" type="ORF">A3196_15470</name>
</gene>
<evidence type="ECO:0000313" key="2">
    <source>
        <dbReference type="Proteomes" id="UP000094849"/>
    </source>
</evidence>
<proteinExistence type="predicted"/>